<proteinExistence type="predicted"/>
<evidence type="ECO:0000313" key="3">
    <source>
        <dbReference type="EMBL" id="XCM36512.1"/>
    </source>
</evidence>
<dbReference type="EMBL" id="CP159837">
    <property type="protein sequence ID" value="XCM36512.1"/>
    <property type="molecule type" value="Genomic_DNA"/>
</dbReference>
<organism evidence="3">
    <name type="scientific">Planktothricoides raciborskii GIHE-MW2</name>
    <dbReference type="NCBI Taxonomy" id="2792601"/>
    <lineage>
        <taxon>Bacteria</taxon>
        <taxon>Bacillati</taxon>
        <taxon>Cyanobacteriota</taxon>
        <taxon>Cyanophyceae</taxon>
        <taxon>Oscillatoriophycideae</taxon>
        <taxon>Oscillatoriales</taxon>
        <taxon>Oscillatoriaceae</taxon>
        <taxon>Planktothricoides</taxon>
    </lineage>
</organism>
<dbReference type="InterPro" id="IPR025646">
    <property type="entry name" value="DUF4350"/>
</dbReference>
<gene>
    <name evidence="3" type="ORF">ABWT76_005275</name>
</gene>
<feature type="domain" description="DUF4350" evidence="2">
    <location>
        <begin position="43"/>
        <end position="197"/>
    </location>
</feature>
<dbReference type="AlphaFoldDB" id="A0AAU8JCQ2"/>
<evidence type="ECO:0000256" key="1">
    <source>
        <dbReference type="SAM" id="Phobius"/>
    </source>
</evidence>
<protein>
    <submittedName>
        <fullName evidence="3">DUF4350 domain-containing protein</fullName>
    </submittedName>
</protein>
<keyword evidence="1" id="KW-1133">Transmembrane helix</keyword>
<feature type="transmembrane region" description="Helical" evidence="1">
    <location>
        <begin position="228"/>
        <end position="254"/>
    </location>
</feature>
<reference evidence="3" key="1">
    <citation type="submission" date="2024-07" db="EMBL/GenBank/DDBJ databases">
        <authorList>
            <person name="Kim Y.J."/>
            <person name="Jeong J.Y."/>
        </authorList>
    </citation>
    <scope>NUCLEOTIDE SEQUENCE</scope>
    <source>
        <strain evidence="3">GIHE-MW2</strain>
    </source>
</reference>
<accession>A0AAU8JCQ2</accession>
<dbReference type="Pfam" id="PF14258">
    <property type="entry name" value="DUF4350"/>
    <property type="match status" value="1"/>
</dbReference>
<name>A0AAU8JCQ2_9CYAN</name>
<keyword evidence="1" id="KW-0472">Membrane</keyword>
<evidence type="ECO:0000259" key="2">
    <source>
        <dbReference type="Pfam" id="PF14258"/>
    </source>
</evidence>
<keyword evidence="1" id="KW-0812">Transmembrane</keyword>
<sequence>MIKVFQSKSKSQGIKFAAIALVAIMLLTLGLAPSRDRLSSGSTYSRDPNGYGAWYAFMEQRGTPIQRWQRPLSALKNQPPITLLRVRGNLTRSPLDQSVDPWLEQGHTIVTLGVWQDVTEAPFTSELNSPHGTVKIETRRRASLATDQVELLGDRFGAVAWAETKGKGREISVITPYLAANAYQHEPGNYEFLAELLAATNQPIWVDEYMHGYRDADAADEAEVTGNWWAYLAKTPLLLIFVQGAIIFIVAIAAQNRRFGQAEAIGSPQINNSESYIKALASVLRKAESSDFLTQTISKAEQLALQKSLGLGSNLLSPEDLITAWHNQTGRDASELQLLLQSDSDRRFLSEAKLRLWLEKWQAIRK</sequence>
<dbReference type="RefSeq" id="WP_190879373.1">
    <property type="nucleotide sequence ID" value="NZ_CP159837.1"/>
</dbReference>